<reference evidence="4" key="1">
    <citation type="journal article" date="2019" name="Int. J. Syst. Evol. Microbiol.">
        <title>The Global Catalogue of Microorganisms (GCM) 10K type strain sequencing project: providing services to taxonomists for standard genome sequencing and annotation.</title>
        <authorList>
            <consortium name="The Broad Institute Genomics Platform"/>
            <consortium name="The Broad Institute Genome Sequencing Center for Infectious Disease"/>
            <person name="Wu L."/>
            <person name="Ma J."/>
        </authorList>
    </citation>
    <scope>NUCLEOTIDE SEQUENCE [LARGE SCALE GENOMIC DNA]</scope>
    <source>
        <strain evidence="4">JCM 19129</strain>
    </source>
</reference>
<name>A0ABP9G1B3_9MICC</name>
<accession>A0ABP9G1B3</accession>
<evidence type="ECO:0000256" key="2">
    <source>
        <dbReference type="SAM" id="MobiDB-lite"/>
    </source>
</evidence>
<keyword evidence="4" id="KW-1185">Reference proteome</keyword>
<comment type="caution">
    <text evidence="3">The sequence shown here is derived from an EMBL/GenBank/DDBJ whole genome shotgun (WGS) entry which is preliminary data.</text>
</comment>
<organism evidence="3 4">
    <name type="scientific">Nesterenkonia rhizosphaerae</name>
    <dbReference type="NCBI Taxonomy" id="1348272"/>
    <lineage>
        <taxon>Bacteria</taxon>
        <taxon>Bacillati</taxon>
        <taxon>Actinomycetota</taxon>
        <taxon>Actinomycetes</taxon>
        <taxon>Micrococcales</taxon>
        <taxon>Micrococcaceae</taxon>
        <taxon>Nesterenkonia</taxon>
    </lineage>
</organism>
<feature type="coiled-coil region" evidence="1">
    <location>
        <begin position="173"/>
        <end position="207"/>
    </location>
</feature>
<evidence type="ECO:0000313" key="3">
    <source>
        <dbReference type="EMBL" id="GAA4925294.1"/>
    </source>
</evidence>
<feature type="compositionally biased region" description="Low complexity" evidence="2">
    <location>
        <begin position="9"/>
        <end position="22"/>
    </location>
</feature>
<gene>
    <name evidence="3" type="ORF">GCM10025790_23390</name>
</gene>
<dbReference type="Proteomes" id="UP001500368">
    <property type="component" value="Unassembled WGS sequence"/>
</dbReference>
<sequence length="247" mass="26968">MRDQTETPEGTAGTASSASAAHDAAELDSTTQDAAELESFHAGTQQDDAAELTDSELAESEPAENEPAEIAAPEDLGENAHQVVLALLRHQRDLVLELQEVYSRLEQVREVEYAQLRIEVDEALHSVADVPERLTLLQERTDALAASVEEHSALSADQNARTSASTADQRVQLAERDARIAALTARLDELEKSAQQTARSAEEAHELLEVLAQETGSSLLHRFTERVSPAAQQAKTTFSKVARRLRR</sequence>
<dbReference type="EMBL" id="BAABLW010000007">
    <property type="protein sequence ID" value="GAA4925294.1"/>
    <property type="molecule type" value="Genomic_DNA"/>
</dbReference>
<evidence type="ECO:0000256" key="1">
    <source>
        <dbReference type="SAM" id="Coils"/>
    </source>
</evidence>
<evidence type="ECO:0000313" key="4">
    <source>
        <dbReference type="Proteomes" id="UP001500368"/>
    </source>
</evidence>
<feature type="compositionally biased region" description="Acidic residues" evidence="2">
    <location>
        <begin position="48"/>
        <end position="67"/>
    </location>
</feature>
<keyword evidence="1" id="KW-0175">Coiled coil</keyword>
<protein>
    <submittedName>
        <fullName evidence="3">Uncharacterized protein</fullName>
    </submittedName>
</protein>
<dbReference type="RefSeq" id="WP_345478187.1">
    <property type="nucleotide sequence ID" value="NZ_BAABLW010000007.1"/>
</dbReference>
<proteinExistence type="predicted"/>
<feature type="region of interest" description="Disordered" evidence="2">
    <location>
        <begin position="1"/>
        <end position="75"/>
    </location>
</feature>